<comment type="catalytic activity">
    <reaction evidence="1">
        <text>ATP + protein L-histidine = ADP + protein N-phospho-L-histidine.</text>
        <dbReference type="EC" id="2.7.13.3"/>
    </reaction>
</comment>
<feature type="domain" description="Response regulatory" evidence="11">
    <location>
        <begin position="399"/>
        <end position="515"/>
    </location>
</feature>
<dbReference type="InterPro" id="IPR001789">
    <property type="entry name" value="Sig_transdc_resp-reg_receiver"/>
</dbReference>
<dbReference type="SMART" id="SM00448">
    <property type="entry name" value="REC"/>
    <property type="match status" value="2"/>
</dbReference>
<dbReference type="Proteomes" id="UP000318431">
    <property type="component" value="Unassembled WGS sequence"/>
</dbReference>
<dbReference type="PANTHER" id="PTHR43547:SF2">
    <property type="entry name" value="HYBRID SIGNAL TRANSDUCTION HISTIDINE KINASE C"/>
    <property type="match status" value="1"/>
</dbReference>
<dbReference type="Gene3D" id="6.10.250.690">
    <property type="match status" value="1"/>
</dbReference>
<dbReference type="Gene3D" id="1.10.287.130">
    <property type="match status" value="1"/>
</dbReference>
<dbReference type="InterPro" id="IPR036097">
    <property type="entry name" value="HisK_dim/P_sf"/>
</dbReference>
<keyword evidence="4 9" id="KW-0597">Phosphoprotein</keyword>
<dbReference type="SMART" id="SM00387">
    <property type="entry name" value="HATPase_c"/>
    <property type="match status" value="1"/>
</dbReference>
<comment type="subcellular location">
    <subcellularLocation>
        <location evidence="2">Cell inner membrane</location>
        <topology evidence="2">Multi-pass membrane protein</topology>
    </subcellularLocation>
</comment>
<evidence type="ECO:0000256" key="9">
    <source>
        <dbReference type="PROSITE-ProRule" id="PRU00169"/>
    </source>
</evidence>
<dbReference type="PRINTS" id="PR00344">
    <property type="entry name" value="BCTRLSENSOR"/>
</dbReference>
<organism evidence="12 13">
    <name type="scientific">Pseudoduganella lurida</name>
    <dbReference type="NCBI Taxonomy" id="1036180"/>
    <lineage>
        <taxon>Bacteria</taxon>
        <taxon>Pseudomonadati</taxon>
        <taxon>Pseudomonadota</taxon>
        <taxon>Betaproteobacteria</taxon>
        <taxon>Burkholderiales</taxon>
        <taxon>Oxalobacteraceae</taxon>
        <taxon>Telluria group</taxon>
        <taxon>Pseudoduganella</taxon>
    </lineage>
</organism>
<dbReference type="InterPro" id="IPR011006">
    <property type="entry name" value="CheY-like_superfamily"/>
</dbReference>
<dbReference type="AlphaFoldDB" id="A0A562R2Z8"/>
<dbReference type="InterPro" id="IPR003594">
    <property type="entry name" value="HATPase_dom"/>
</dbReference>
<dbReference type="Pfam" id="PF00072">
    <property type="entry name" value="Response_reg"/>
    <property type="match status" value="2"/>
</dbReference>
<keyword evidence="8" id="KW-0472">Membrane</keyword>
<accession>A0A562R2Z8</accession>
<dbReference type="OrthoDB" id="9768069at2"/>
<dbReference type="PROSITE" id="PS50109">
    <property type="entry name" value="HIS_KIN"/>
    <property type="match status" value="1"/>
</dbReference>
<evidence type="ECO:0000256" key="5">
    <source>
        <dbReference type="ARBA" id="ARBA00022679"/>
    </source>
</evidence>
<keyword evidence="6" id="KW-0418">Kinase</keyword>
<dbReference type="PROSITE" id="PS50110">
    <property type="entry name" value="RESPONSE_REGULATORY"/>
    <property type="match status" value="2"/>
</dbReference>
<dbReference type="Pfam" id="PF02518">
    <property type="entry name" value="HATPase_c"/>
    <property type="match status" value="1"/>
</dbReference>
<dbReference type="SUPFAM" id="SSF52172">
    <property type="entry name" value="CheY-like"/>
    <property type="match status" value="2"/>
</dbReference>
<feature type="modified residue" description="4-aspartylphosphate" evidence="9">
    <location>
        <position position="58"/>
    </location>
</feature>
<dbReference type="InterPro" id="IPR003661">
    <property type="entry name" value="HisK_dim/P_dom"/>
</dbReference>
<dbReference type="GO" id="GO:0005886">
    <property type="term" value="C:plasma membrane"/>
    <property type="evidence" value="ECO:0007669"/>
    <property type="project" value="UniProtKB-SubCell"/>
</dbReference>
<dbReference type="FunFam" id="3.30.565.10:FF:000006">
    <property type="entry name" value="Sensor histidine kinase WalK"/>
    <property type="match status" value="1"/>
</dbReference>
<dbReference type="InterPro" id="IPR005467">
    <property type="entry name" value="His_kinase_dom"/>
</dbReference>
<dbReference type="CDD" id="cd17580">
    <property type="entry name" value="REC_2_DhkD-like"/>
    <property type="match status" value="1"/>
</dbReference>
<evidence type="ECO:0000256" key="1">
    <source>
        <dbReference type="ARBA" id="ARBA00000085"/>
    </source>
</evidence>
<evidence type="ECO:0000256" key="8">
    <source>
        <dbReference type="ARBA" id="ARBA00023136"/>
    </source>
</evidence>
<evidence type="ECO:0000259" key="11">
    <source>
        <dbReference type="PROSITE" id="PS50110"/>
    </source>
</evidence>
<reference evidence="12 13" key="1">
    <citation type="journal article" date="2015" name="Stand. Genomic Sci.">
        <title>Genomic Encyclopedia of Bacterial and Archaeal Type Strains, Phase III: the genomes of soil and plant-associated and newly described type strains.</title>
        <authorList>
            <person name="Whitman W.B."/>
            <person name="Woyke T."/>
            <person name="Klenk H.P."/>
            <person name="Zhou Y."/>
            <person name="Lilburn T.G."/>
            <person name="Beck B.J."/>
            <person name="De Vos P."/>
            <person name="Vandamme P."/>
            <person name="Eisen J.A."/>
            <person name="Garrity G."/>
            <person name="Hugenholtz P."/>
            <person name="Kyrpides N.C."/>
        </authorList>
    </citation>
    <scope>NUCLEOTIDE SEQUENCE [LARGE SCALE GENOMIC DNA]</scope>
    <source>
        <strain evidence="12 13">CGMCC 1.10822</strain>
    </source>
</reference>
<feature type="modified residue" description="4-aspartylphosphate" evidence="9">
    <location>
        <position position="448"/>
    </location>
</feature>
<dbReference type="EC" id="2.7.13.3" evidence="3"/>
<dbReference type="Gene3D" id="3.30.565.10">
    <property type="entry name" value="Histidine kinase-like ATPase, C-terminal domain"/>
    <property type="match status" value="1"/>
</dbReference>
<name>A0A562R2Z8_9BURK</name>
<dbReference type="Pfam" id="PF00512">
    <property type="entry name" value="HisKA"/>
    <property type="match status" value="1"/>
</dbReference>
<evidence type="ECO:0000256" key="6">
    <source>
        <dbReference type="ARBA" id="ARBA00022777"/>
    </source>
</evidence>
<evidence type="ECO:0000256" key="7">
    <source>
        <dbReference type="ARBA" id="ARBA00023012"/>
    </source>
</evidence>
<dbReference type="SUPFAM" id="SSF47384">
    <property type="entry name" value="Homodimeric domain of signal transducing histidine kinase"/>
    <property type="match status" value="1"/>
</dbReference>
<evidence type="ECO:0000259" key="10">
    <source>
        <dbReference type="PROSITE" id="PS50109"/>
    </source>
</evidence>
<feature type="domain" description="Response regulatory" evidence="11">
    <location>
        <begin position="9"/>
        <end position="126"/>
    </location>
</feature>
<evidence type="ECO:0000256" key="4">
    <source>
        <dbReference type="ARBA" id="ARBA00022553"/>
    </source>
</evidence>
<sequence>MKAPSSEPLILNVDDTDAARYAKTRILQRAGLRVIETGSGTEALRLAQEESPDLVLLDTKLPDINGFEVCRRLKQNPLTTPVLVLQTSASYLASPDKVRALDSGADNYLFEPIEPEELVANVCALLRLGRVERELRDMDRRKDEFLAILAHELRNPLGPIRNAVELLRSLDPHSSPAQENARQVILRQTDHMVRLVDDLLDVSRISQGKITLRRAEVELCALLKSAVETADPNIRARQHALTLQLPDHEIWVDGDSVRLTQVVGNLLNNAAKFTPPGGRIALSVCTERDDAAIRVTDNGIGIAAEQAGSIFDLFAQAGHAPDRVQDGLGIGLSLVRTLVNLHGGTVTVTSPGLGQGSTFEIRLPTLARSPAADASDCPAEGVTAVPVAQPAAAPADTYRILVVDDNVDSAEIVAALLQFSGHEVHMAHDGAGAIEAALRLKPDVVFLDIGLPDMSGVEVAATLRGHAELAKTVLIALTGYGQDKDRMGAMAAGFNHHLTKPVNMETLNDTMRTFMRPEK</sequence>
<dbReference type="CDD" id="cd00082">
    <property type="entry name" value="HisKA"/>
    <property type="match status" value="1"/>
</dbReference>
<proteinExistence type="predicted"/>
<evidence type="ECO:0000313" key="12">
    <source>
        <dbReference type="EMBL" id="TWI63439.1"/>
    </source>
</evidence>
<dbReference type="RefSeq" id="WP_145650304.1">
    <property type="nucleotide sequence ID" value="NZ_VLLB01000006.1"/>
</dbReference>
<dbReference type="EMBL" id="VLLB01000006">
    <property type="protein sequence ID" value="TWI63439.1"/>
    <property type="molecule type" value="Genomic_DNA"/>
</dbReference>
<keyword evidence="5" id="KW-0808">Transferase</keyword>
<dbReference type="InterPro" id="IPR036890">
    <property type="entry name" value="HATPase_C_sf"/>
</dbReference>
<dbReference type="SMART" id="SM00388">
    <property type="entry name" value="HisKA"/>
    <property type="match status" value="1"/>
</dbReference>
<protein>
    <recommendedName>
        <fullName evidence="3">histidine kinase</fullName>
        <ecNumber evidence="3">2.7.13.3</ecNumber>
    </recommendedName>
</protein>
<evidence type="ECO:0000256" key="3">
    <source>
        <dbReference type="ARBA" id="ARBA00012438"/>
    </source>
</evidence>
<dbReference type="FunFam" id="1.10.287.130:FF:000001">
    <property type="entry name" value="Two-component sensor histidine kinase"/>
    <property type="match status" value="1"/>
</dbReference>
<dbReference type="CDD" id="cd00075">
    <property type="entry name" value="HATPase"/>
    <property type="match status" value="1"/>
</dbReference>
<dbReference type="SUPFAM" id="SSF55874">
    <property type="entry name" value="ATPase domain of HSP90 chaperone/DNA topoisomerase II/histidine kinase"/>
    <property type="match status" value="1"/>
</dbReference>
<keyword evidence="13" id="KW-1185">Reference proteome</keyword>
<feature type="domain" description="Histidine kinase" evidence="10">
    <location>
        <begin position="148"/>
        <end position="367"/>
    </location>
</feature>
<comment type="caution">
    <text evidence="12">The sequence shown here is derived from an EMBL/GenBank/DDBJ whole genome shotgun (WGS) entry which is preliminary data.</text>
</comment>
<dbReference type="PANTHER" id="PTHR43547">
    <property type="entry name" value="TWO-COMPONENT HISTIDINE KINASE"/>
    <property type="match status" value="1"/>
</dbReference>
<gene>
    <name evidence="12" type="ORF">IP91_03409</name>
</gene>
<dbReference type="InterPro" id="IPR004358">
    <property type="entry name" value="Sig_transdc_His_kin-like_C"/>
</dbReference>
<dbReference type="Gene3D" id="3.40.50.2300">
    <property type="match status" value="2"/>
</dbReference>
<dbReference type="GO" id="GO:0000155">
    <property type="term" value="F:phosphorelay sensor kinase activity"/>
    <property type="evidence" value="ECO:0007669"/>
    <property type="project" value="InterPro"/>
</dbReference>
<evidence type="ECO:0000313" key="13">
    <source>
        <dbReference type="Proteomes" id="UP000318431"/>
    </source>
</evidence>
<evidence type="ECO:0000256" key="2">
    <source>
        <dbReference type="ARBA" id="ARBA00004429"/>
    </source>
</evidence>
<keyword evidence="7" id="KW-0902">Two-component regulatory system</keyword>